<sequence>MFVTVHASTSQEIQDECIELPSQDLWMTYIKNVHVVDGKLNEGRFCSALSSILDIYRVCCGSIEQTHLSQGDPIFRIRLVNRPLSVEVVHDDRPLGLSNLVIQDDLNRFFCDATTFSETPLLQLKLSVCGNYTAIGVSWHHALGDATSLLRFMHTLSQLYQGLQPSYPAPSFRKHVFASPDTDILQRFGPMMPHLTGTFPVPEIYQRYAERNQSMRRIDWYVTQGQASLIRDHANGLSSIPLSVQDCLTSYIVSTFNRCGYHTVSTVTNATSYRDVAARFIDANVAGNYIYVIPTCLIMPTDGILSVAQKVRRSLLEARSPSFIESYMSVAGHHMLRAATEDKKFFFGSDSNVLSVNSNLSFNWRSVHFGYPRGSRFYTTGISKFYLRVFKSNSDEAGIELSLGVPENIYDLVMKTLQSDFSHLDFPDNIIS</sequence>
<evidence type="ECO:0000313" key="2">
    <source>
        <dbReference type="EMBL" id="KAK0445386.1"/>
    </source>
</evidence>
<evidence type="ECO:0000313" key="3">
    <source>
        <dbReference type="Proteomes" id="UP001175226"/>
    </source>
</evidence>
<keyword evidence="1" id="KW-0808">Transferase</keyword>
<dbReference type="InterPro" id="IPR050317">
    <property type="entry name" value="Plant_Fungal_Acyltransferase"/>
</dbReference>
<dbReference type="InterPro" id="IPR023213">
    <property type="entry name" value="CAT-like_dom_sf"/>
</dbReference>
<organism evidence="2 3">
    <name type="scientific">Armillaria borealis</name>
    <dbReference type="NCBI Taxonomy" id="47425"/>
    <lineage>
        <taxon>Eukaryota</taxon>
        <taxon>Fungi</taxon>
        <taxon>Dikarya</taxon>
        <taxon>Basidiomycota</taxon>
        <taxon>Agaricomycotina</taxon>
        <taxon>Agaricomycetes</taxon>
        <taxon>Agaricomycetidae</taxon>
        <taxon>Agaricales</taxon>
        <taxon>Marasmiineae</taxon>
        <taxon>Physalacriaceae</taxon>
        <taxon>Armillaria</taxon>
    </lineage>
</organism>
<dbReference type="Gene3D" id="3.30.559.10">
    <property type="entry name" value="Chloramphenicol acetyltransferase-like domain"/>
    <property type="match status" value="1"/>
</dbReference>
<dbReference type="GO" id="GO:0044550">
    <property type="term" value="P:secondary metabolite biosynthetic process"/>
    <property type="evidence" value="ECO:0007669"/>
    <property type="project" value="TreeGrafter"/>
</dbReference>
<dbReference type="PANTHER" id="PTHR31642:SF310">
    <property type="entry name" value="FATTY ALCOHOL:CAFFEOYL-COA ACYLTRANSFERASE"/>
    <property type="match status" value="1"/>
</dbReference>
<dbReference type="Proteomes" id="UP001175226">
    <property type="component" value="Unassembled WGS sequence"/>
</dbReference>
<evidence type="ECO:0000256" key="1">
    <source>
        <dbReference type="ARBA" id="ARBA00022679"/>
    </source>
</evidence>
<keyword evidence="3" id="KW-1185">Reference proteome</keyword>
<protein>
    <recommendedName>
        <fullName evidence="4">CoA-dependent acyltransferase</fullName>
    </recommendedName>
</protein>
<dbReference type="GO" id="GO:0016747">
    <property type="term" value="F:acyltransferase activity, transferring groups other than amino-acyl groups"/>
    <property type="evidence" value="ECO:0007669"/>
    <property type="project" value="TreeGrafter"/>
</dbReference>
<name>A0AA39JMA7_9AGAR</name>
<comment type="caution">
    <text evidence="2">The sequence shown here is derived from an EMBL/GenBank/DDBJ whole genome shotgun (WGS) entry which is preliminary data.</text>
</comment>
<dbReference type="PANTHER" id="PTHR31642">
    <property type="entry name" value="TRICHOTHECENE 3-O-ACETYLTRANSFERASE"/>
    <property type="match status" value="1"/>
</dbReference>
<proteinExistence type="predicted"/>
<reference evidence="2" key="1">
    <citation type="submission" date="2023-06" db="EMBL/GenBank/DDBJ databases">
        <authorList>
            <consortium name="Lawrence Berkeley National Laboratory"/>
            <person name="Ahrendt S."/>
            <person name="Sahu N."/>
            <person name="Indic B."/>
            <person name="Wong-Bajracharya J."/>
            <person name="Merenyi Z."/>
            <person name="Ke H.-M."/>
            <person name="Monk M."/>
            <person name="Kocsube S."/>
            <person name="Drula E."/>
            <person name="Lipzen A."/>
            <person name="Balint B."/>
            <person name="Henrissat B."/>
            <person name="Andreopoulos B."/>
            <person name="Martin F.M."/>
            <person name="Harder C.B."/>
            <person name="Rigling D."/>
            <person name="Ford K.L."/>
            <person name="Foster G.D."/>
            <person name="Pangilinan J."/>
            <person name="Papanicolaou A."/>
            <person name="Barry K."/>
            <person name="LaButti K."/>
            <person name="Viragh M."/>
            <person name="Koriabine M."/>
            <person name="Yan M."/>
            <person name="Riley R."/>
            <person name="Champramary S."/>
            <person name="Plett K.L."/>
            <person name="Tsai I.J."/>
            <person name="Slot J."/>
            <person name="Sipos G."/>
            <person name="Plett J."/>
            <person name="Nagy L.G."/>
            <person name="Grigoriev I.V."/>
        </authorList>
    </citation>
    <scope>NUCLEOTIDE SEQUENCE</scope>
    <source>
        <strain evidence="2">FPL87.14</strain>
    </source>
</reference>
<evidence type="ECO:0008006" key="4">
    <source>
        <dbReference type="Google" id="ProtNLM"/>
    </source>
</evidence>
<accession>A0AA39JMA7</accession>
<dbReference type="SUPFAM" id="SSF52777">
    <property type="entry name" value="CoA-dependent acyltransferases"/>
    <property type="match status" value="1"/>
</dbReference>
<dbReference type="EMBL" id="JAUEPT010000016">
    <property type="protein sequence ID" value="KAK0445386.1"/>
    <property type="molecule type" value="Genomic_DNA"/>
</dbReference>
<gene>
    <name evidence="2" type="ORF">EV421DRAFT_1796239</name>
</gene>
<dbReference type="AlphaFoldDB" id="A0AA39JMA7"/>